<dbReference type="Gene3D" id="3.40.630.30">
    <property type="match status" value="1"/>
</dbReference>
<protein>
    <submittedName>
        <fullName evidence="2">ElaA protein</fullName>
    </submittedName>
</protein>
<reference evidence="3" key="1">
    <citation type="journal article" date="2019" name="Int. J. Syst. Evol. Microbiol.">
        <title>The Global Catalogue of Microorganisms (GCM) 10K type strain sequencing project: providing services to taxonomists for standard genome sequencing and annotation.</title>
        <authorList>
            <consortium name="The Broad Institute Genomics Platform"/>
            <consortium name="The Broad Institute Genome Sequencing Center for Infectious Disease"/>
            <person name="Wu L."/>
            <person name="Ma J."/>
        </authorList>
    </citation>
    <scope>NUCLEOTIDE SEQUENCE [LARGE SCALE GENOMIC DNA]</scope>
    <source>
        <strain evidence="3">CGMCC 1.15288</strain>
    </source>
</reference>
<dbReference type="Pfam" id="PF13673">
    <property type="entry name" value="Acetyltransf_10"/>
    <property type="match status" value="1"/>
</dbReference>
<gene>
    <name evidence="2" type="primary">elaA</name>
    <name evidence="2" type="ORF">GCM10007423_42930</name>
</gene>
<dbReference type="PROSITE" id="PS51186">
    <property type="entry name" value="GNAT"/>
    <property type="match status" value="1"/>
</dbReference>
<evidence type="ECO:0000313" key="2">
    <source>
        <dbReference type="EMBL" id="GGH44616.1"/>
    </source>
</evidence>
<dbReference type="SUPFAM" id="SSF55729">
    <property type="entry name" value="Acyl-CoA N-acyltransferases (Nat)"/>
    <property type="match status" value="1"/>
</dbReference>
<organism evidence="2 3">
    <name type="scientific">Dyadobacter endophyticus</name>
    <dbReference type="NCBI Taxonomy" id="1749036"/>
    <lineage>
        <taxon>Bacteria</taxon>
        <taxon>Pseudomonadati</taxon>
        <taxon>Bacteroidota</taxon>
        <taxon>Cytophagia</taxon>
        <taxon>Cytophagales</taxon>
        <taxon>Spirosomataceae</taxon>
        <taxon>Dyadobacter</taxon>
    </lineage>
</organism>
<dbReference type="Proteomes" id="UP000600214">
    <property type="component" value="Unassembled WGS sequence"/>
</dbReference>
<dbReference type="CDD" id="cd04301">
    <property type="entry name" value="NAT_SF"/>
    <property type="match status" value="1"/>
</dbReference>
<feature type="domain" description="N-acetyltransferase" evidence="1">
    <location>
        <begin position="15"/>
        <end position="157"/>
    </location>
</feature>
<proteinExistence type="predicted"/>
<dbReference type="InterPro" id="IPR016181">
    <property type="entry name" value="Acyl_CoA_acyltransferase"/>
</dbReference>
<sequence length="157" mass="18362">MLNTFMNYQLDWRFQTFDELTTIELYGILRLRSEVFVLEQRCCFLDMDNKDQLSHHLSGYRDGELMAFSRIVPPGVSYEYPAIGRIVVSPRGRGAGYGIELLNASIQKLEELYGKVPIRIGAQLYLKRFYESFGFRQSSEIYLEDDIEHIEMTRAIQ</sequence>
<evidence type="ECO:0000313" key="3">
    <source>
        <dbReference type="Proteomes" id="UP000600214"/>
    </source>
</evidence>
<dbReference type="EMBL" id="BMIA01000003">
    <property type="protein sequence ID" value="GGH44616.1"/>
    <property type="molecule type" value="Genomic_DNA"/>
</dbReference>
<dbReference type="InterPro" id="IPR000182">
    <property type="entry name" value="GNAT_dom"/>
</dbReference>
<accession>A0ABQ1Z2F9</accession>
<keyword evidence="3" id="KW-1185">Reference proteome</keyword>
<name>A0ABQ1Z2F9_9BACT</name>
<comment type="caution">
    <text evidence="2">The sequence shown here is derived from an EMBL/GenBank/DDBJ whole genome shotgun (WGS) entry which is preliminary data.</text>
</comment>
<evidence type="ECO:0000259" key="1">
    <source>
        <dbReference type="PROSITE" id="PS51186"/>
    </source>
</evidence>